<dbReference type="GO" id="GO:0003743">
    <property type="term" value="F:translation initiation factor activity"/>
    <property type="evidence" value="ECO:0007669"/>
    <property type="project" value="TreeGrafter"/>
</dbReference>
<dbReference type="GO" id="GO:0005525">
    <property type="term" value="F:GTP binding"/>
    <property type="evidence" value="ECO:0007669"/>
    <property type="project" value="UniProtKB-KW"/>
</dbReference>
<sequence>MPIVPISAYHGDGIGNLISCILEYSQTCLSQKLAIPQELDCTILEVRDMPGFRTSIDVVIKNGILKKNDTIVLMGKDGVMSHSDEDIDQLKKKAEEQLKIAVMSLTKNTIGVYVQASHFNALETALECLKKENIPYSGVNTGPVQKEDAEKSAEMLKLEPKFACILAYGVTVDQEVQQFADLKGVKIFQSENIFDLMESFLKS</sequence>
<protein>
    <submittedName>
        <fullName evidence="5">Translation initiation factor IF- 2 domain-containing protein</fullName>
    </submittedName>
</protein>
<dbReference type="SUPFAM" id="SSF52156">
    <property type="entry name" value="Initiation factor IF2/eIF5b, domain 3"/>
    <property type="match status" value="1"/>
</dbReference>
<dbReference type="GO" id="GO:0005739">
    <property type="term" value="C:mitochondrion"/>
    <property type="evidence" value="ECO:0007669"/>
    <property type="project" value="TreeGrafter"/>
</dbReference>
<name>A0A914EAD7_9BILA</name>
<evidence type="ECO:0000313" key="4">
    <source>
        <dbReference type="Proteomes" id="UP000887540"/>
    </source>
</evidence>
<organism evidence="4 5">
    <name type="scientific">Acrobeloides nanus</name>
    <dbReference type="NCBI Taxonomy" id="290746"/>
    <lineage>
        <taxon>Eukaryota</taxon>
        <taxon>Metazoa</taxon>
        <taxon>Ecdysozoa</taxon>
        <taxon>Nematoda</taxon>
        <taxon>Chromadorea</taxon>
        <taxon>Rhabditida</taxon>
        <taxon>Tylenchina</taxon>
        <taxon>Cephalobomorpha</taxon>
        <taxon>Cephaloboidea</taxon>
        <taxon>Cephalobidae</taxon>
        <taxon>Acrobeloides</taxon>
    </lineage>
</organism>
<dbReference type="PANTHER" id="PTHR43381">
    <property type="entry name" value="TRANSLATION INITIATION FACTOR IF-2-RELATED"/>
    <property type="match status" value="1"/>
</dbReference>
<evidence type="ECO:0000313" key="5">
    <source>
        <dbReference type="WBParaSite" id="ACRNAN_scaffold666.g15173.t1"/>
    </source>
</evidence>
<accession>A0A914EAD7</accession>
<dbReference type="InterPro" id="IPR009000">
    <property type="entry name" value="Transl_B-barrel_sf"/>
</dbReference>
<dbReference type="InterPro" id="IPR036925">
    <property type="entry name" value="TIF_IF2_dom3_sf"/>
</dbReference>
<evidence type="ECO:0000256" key="2">
    <source>
        <dbReference type="ARBA" id="ARBA00023134"/>
    </source>
</evidence>
<dbReference type="Gene3D" id="3.40.50.10050">
    <property type="entry name" value="Translation initiation factor IF- 2, domain 3"/>
    <property type="match status" value="1"/>
</dbReference>
<keyword evidence="2" id="KW-0342">GTP-binding</keyword>
<dbReference type="Pfam" id="PF11987">
    <property type="entry name" value="IF-2"/>
    <property type="match status" value="1"/>
</dbReference>
<dbReference type="WBParaSite" id="ACRNAN_scaffold666.g15173.t1">
    <property type="protein sequence ID" value="ACRNAN_scaffold666.g15173.t1"/>
    <property type="gene ID" value="ACRNAN_scaffold666.g15173"/>
</dbReference>
<keyword evidence="4" id="KW-1185">Reference proteome</keyword>
<dbReference type="PANTHER" id="PTHR43381:SF4">
    <property type="entry name" value="EUKARYOTIC TRANSLATION INITIATION FACTOR 5B"/>
    <property type="match status" value="1"/>
</dbReference>
<reference evidence="5" key="1">
    <citation type="submission" date="2022-11" db="UniProtKB">
        <authorList>
            <consortium name="WormBaseParasite"/>
        </authorList>
    </citation>
    <scope>IDENTIFICATION</scope>
</reference>
<dbReference type="Proteomes" id="UP000887540">
    <property type="component" value="Unplaced"/>
</dbReference>
<dbReference type="SUPFAM" id="SSF50447">
    <property type="entry name" value="Translation proteins"/>
    <property type="match status" value="1"/>
</dbReference>
<evidence type="ECO:0000256" key="1">
    <source>
        <dbReference type="ARBA" id="ARBA00022741"/>
    </source>
</evidence>
<keyword evidence="1" id="KW-0547">Nucleotide-binding</keyword>
<evidence type="ECO:0000259" key="3">
    <source>
        <dbReference type="Pfam" id="PF11987"/>
    </source>
</evidence>
<dbReference type="Gene3D" id="2.40.30.10">
    <property type="entry name" value="Translation factors"/>
    <property type="match status" value="1"/>
</dbReference>
<dbReference type="InterPro" id="IPR015760">
    <property type="entry name" value="TIF_IF2"/>
</dbReference>
<proteinExistence type="predicted"/>
<dbReference type="AlphaFoldDB" id="A0A914EAD7"/>
<dbReference type="InterPro" id="IPR023115">
    <property type="entry name" value="TIF_IF2_dom3"/>
</dbReference>
<feature type="domain" description="Translation initiation factor IF- 2" evidence="3">
    <location>
        <begin position="91"/>
        <end position="199"/>
    </location>
</feature>